<name>A0A1Y1RYH0_9SPIO</name>
<keyword evidence="8" id="KW-1185">Reference proteome</keyword>
<dbReference type="GO" id="GO:0030288">
    <property type="term" value="C:outer membrane-bounded periplasmic space"/>
    <property type="evidence" value="ECO:0007669"/>
    <property type="project" value="UniProtKB-ARBA"/>
</dbReference>
<evidence type="ECO:0000256" key="2">
    <source>
        <dbReference type="ARBA" id="ARBA00005695"/>
    </source>
</evidence>
<dbReference type="Gene3D" id="3.90.76.10">
    <property type="entry name" value="Dipeptide-binding Protein, Domain 1"/>
    <property type="match status" value="1"/>
</dbReference>
<dbReference type="Gene3D" id="3.40.190.10">
    <property type="entry name" value="Periplasmic binding protein-like II"/>
    <property type="match status" value="1"/>
</dbReference>
<sequence>MKKYISLIFALVGLALSAETVSVSFGSTRIALDPHHSYSATEAQLYTALYEGLYTYHPLTLEPVPGVARNFEVSEDGLVYRFYLRPDAYYWNGDRVTAEDFRESWLLHLNPEDRAEYTFLLDIIKGAREYRTGAGKREDVGISVPEEGVLEVTLNHPASHFLKILCHHSFSPVHSTFRENPDWENAPSVIGNGPFMLYSRSPEKYVLKKNQFYWDRRNVRSDEIIFLLSDDYQHLTDLFNAKEVLWASGNILYDKLDDTSTLQVFHQFATTYFYFVCDEDPWTDPRVRRALLLLVPWEDLRTEERYAVPTFRAVPEISGYPEVAGINSRDRETALKLLKEAGFPEGQGLPRPVFKIPESQEVQDLATAMATAWRDTLGLEAQFTLVPYGDYYNSIENRDYTIGLMSWIGDYADPLAFLQMWVSDSNLNKGSYSNPDYDNLIEEAMSLSGRERYNRMAEAEGLILEEGGIIPYKHSPSYNFVHADVLGGWLPNPLDIHPFKYLSYTKPPLPARIVRGN</sequence>
<dbReference type="PIRSF" id="PIRSF002741">
    <property type="entry name" value="MppA"/>
    <property type="match status" value="1"/>
</dbReference>
<comment type="caution">
    <text evidence="7">The sequence shown here is derived from an EMBL/GenBank/DDBJ whole genome shotgun (WGS) entry which is preliminary data.</text>
</comment>
<proteinExistence type="inferred from homology"/>
<dbReference type="CDD" id="cd08504">
    <property type="entry name" value="PBP2_OppA"/>
    <property type="match status" value="1"/>
</dbReference>
<dbReference type="Gene3D" id="3.10.105.10">
    <property type="entry name" value="Dipeptide-binding Protein, Domain 3"/>
    <property type="match status" value="1"/>
</dbReference>
<protein>
    <recommendedName>
        <fullName evidence="6">Solute-binding protein family 5 domain-containing protein</fullName>
    </recommendedName>
</protein>
<evidence type="ECO:0000259" key="6">
    <source>
        <dbReference type="Pfam" id="PF00496"/>
    </source>
</evidence>
<dbReference type="InterPro" id="IPR039424">
    <property type="entry name" value="SBP_5"/>
</dbReference>
<keyword evidence="3" id="KW-0813">Transport</keyword>
<dbReference type="PANTHER" id="PTHR30290">
    <property type="entry name" value="PERIPLASMIC BINDING COMPONENT OF ABC TRANSPORTER"/>
    <property type="match status" value="1"/>
</dbReference>
<dbReference type="Pfam" id="PF00496">
    <property type="entry name" value="SBP_bac_5"/>
    <property type="match status" value="1"/>
</dbReference>
<evidence type="ECO:0000256" key="3">
    <source>
        <dbReference type="ARBA" id="ARBA00022448"/>
    </source>
</evidence>
<organism evidence="7 8">
    <name type="scientific">Marispirochaeta aestuarii</name>
    <dbReference type="NCBI Taxonomy" id="1963862"/>
    <lineage>
        <taxon>Bacteria</taxon>
        <taxon>Pseudomonadati</taxon>
        <taxon>Spirochaetota</taxon>
        <taxon>Spirochaetia</taxon>
        <taxon>Spirochaetales</taxon>
        <taxon>Spirochaetaceae</taxon>
        <taxon>Marispirochaeta</taxon>
    </lineage>
</organism>
<gene>
    <name evidence="7" type="ORF">B4O97_11385</name>
</gene>
<dbReference type="STRING" id="1963862.B4O97_11385"/>
<dbReference type="RefSeq" id="WP_083050937.1">
    <property type="nucleotide sequence ID" value="NZ_MWQY01000011.1"/>
</dbReference>
<dbReference type="SUPFAM" id="SSF53850">
    <property type="entry name" value="Periplasmic binding protein-like II"/>
    <property type="match status" value="1"/>
</dbReference>
<dbReference type="AlphaFoldDB" id="A0A1Y1RYH0"/>
<dbReference type="InterPro" id="IPR000914">
    <property type="entry name" value="SBP_5_dom"/>
</dbReference>
<evidence type="ECO:0000256" key="4">
    <source>
        <dbReference type="ARBA" id="ARBA00022729"/>
    </source>
</evidence>
<feature type="signal peptide" evidence="5">
    <location>
        <begin position="1"/>
        <end position="17"/>
    </location>
</feature>
<dbReference type="InterPro" id="IPR030678">
    <property type="entry name" value="Peptide/Ni-bd"/>
</dbReference>
<dbReference type="GO" id="GO:0043190">
    <property type="term" value="C:ATP-binding cassette (ABC) transporter complex"/>
    <property type="evidence" value="ECO:0007669"/>
    <property type="project" value="InterPro"/>
</dbReference>
<dbReference type="GO" id="GO:1904680">
    <property type="term" value="F:peptide transmembrane transporter activity"/>
    <property type="evidence" value="ECO:0007669"/>
    <property type="project" value="TreeGrafter"/>
</dbReference>
<dbReference type="EMBL" id="MWQY01000011">
    <property type="protein sequence ID" value="ORC34933.1"/>
    <property type="molecule type" value="Genomic_DNA"/>
</dbReference>
<keyword evidence="4 5" id="KW-0732">Signal</keyword>
<evidence type="ECO:0000256" key="1">
    <source>
        <dbReference type="ARBA" id="ARBA00004196"/>
    </source>
</evidence>
<reference evidence="7 8" key="1">
    <citation type="submission" date="2017-03" db="EMBL/GenBank/DDBJ databases">
        <title>Draft Genome sequence of Marispirochaeta sp. strain JC444.</title>
        <authorList>
            <person name="Shivani Y."/>
            <person name="Subhash Y."/>
            <person name="Sasikala C."/>
            <person name="Ramana C."/>
        </authorList>
    </citation>
    <scope>NUCLEOTIDE SEQUENCE [LARGE SCALE GENOMIC DNA]</scope>
    <source>
        <strain evidence="7 8">JC444</strain>
    </source>
</reference>
<evidence type="ECO:0000256" key="5">
    <source>
        <dbReference type="SAM" id="SignalP"/>
    </source>
</evidence>
<comment type="subcellular location">
    <subcellularLocation>
        <location evidence="1">Cell envelope</location>
    </subcellularLocation>
</comment>
<evidence type="ECO:0000313" key="7">
    <source>
        <dbReference type="EMBL" id="ORC34933.1"/>
    </source>
</evidence>
<dbReference type="PANTHER" id="PTHR30290:SF10">
    <property type="entry name" value="PERIPLASMIC OLIGOPEPTIDE-BINDING PROTEIN-RELATED"/>
    <property type="match status" value="1"/>
</dbReference>
<feature type="domain" description="Solute-binding protein family 5" evidence="6">
    <location>
        <begin position="62"/>
        <end position="427"/>
    </location>
</feature>
<feature type="chain" id="PRO_5012485808" description="Solute-binding protein family 5 domain-containing protein" evidence="5">
    <location>
        <begin position="18"/>
        <end position="517"/>
    </location>
</feature>
<comment type="similarity">
    <text evidence="2">Belongs to the bacterial solute-binding protein 5 family.</text>
</comment>
<dbReference type="GO" id="GO:0015833">
    <property type="term" value="P:peptide transport"/>
    <property type="evidence" value="ECO:0007669"/>
    <property type="project" value="TreeGrafter"/>
</dbReference>
<dbReference type="Proteomes" id="UP000192343">
    <property type="component" value="Unassembled WGS sequence"/>
</dbReference>
<evidence type="ECO:0000313" key="8">
    <source>
        <dbReference type="Proteomes" id="UP000192343"/>
    </source>
</evidence>
<accession>A0A1Y1RYH0</accession>
<dbReference type="OrthoDB" id="9801912at2"/>